<name>A0A0B9GTT2_9GAMM</name>
<gene>
    <name evidence="2" type="ORF">RJ45_18550</name>
</gene>
<dbReference type="Gene3D" id="3.40.50.720">
    <property type="entry name" value="NAD(P)-binding Rossmann-like Domain"/>
    <property type="match status" value="1"/>
</dbReference>
<accession>A0A0B9GTT2</accession>
<dbReference type="PANTHER" id="PTHR15020:SF50">
    <property type="entry name" value="UPF0659 PROTEIN YMR090W"/>
    <property type="match status" value="1"/>
</dbReference>
<dbReference type="AlphaFoldDB" id="A0A0B9GTT2"/>
<proteinExistence type="predicted"/>
<evidence type="ECO:0000313" key="3">
    <source>
        <dbReference type="Proteomes" id="UP000031278"/>
    </source>
</evidence>
<reference evidence="2 3" key="1">
    <citation type="submission" date="2014-12" db="EMBL/GenBank/DDBJ databases">
        <title>Genome sequencing of Photobacterium gaetbulicola AD005a.</title>
        <authorList>
            <person name="Adrian T.G.S."/>
            <person name="Chan K.G."/>
        </authorList>
    </citation>
    <scope>NUCLEOTIDE SEQUENCE [LARGE SCALE GENOMIC DNA]</scope>
    <source>
        <strain evidence="2 3">AD005a</strain>
    </source>
</reference>
<feature type="domain" description="NAD(P)-binding" evidence="1">
    <location>
        <begin position="8"/>
        <end position="192"/>
    </location>
</feature>
<comment type="caution">
    <text evidence="2">The sequence shown here is derived from an EMBL/GenBank/DDBJ whole genome shotgun (WGS) entry which is preliminary data.</text>
</comment>
<dbReference type="SUPFAM" id="SSF51735">
    <property type="entry name" value="NAD(P)-binding Rossmann-fold domains"/>
    <property type="match status" value="1"/>
</dbReference>
<dbReference type="Pfam" id="PF13460">
    <property type="entry name" value="NAD_binding_10"/>
    <property type="match status" value="1"/>
</dbReference>
<dbReference type="CDD" id="cd05243">
    <property type="entry name" value="SDR_a5"/>
    <property type="match status" value="1"/>
</dbReference>
<evidence type="ECO:0000259" key="1">
    <source>
        <dbReference type="Pfam" id="PF13460"/>
    </source>
</evidence>
<evidence type="ECO:0000313" key="2">
    <source>
        <dbReference type="EMBL" id="KHT62161.1"/>
    </source>
</evidence>
<protein>
    <submittedName>
        <fullName evidence="2">Flavin reductase</fullName>
    </submittedName>
</protein>
<dbReference type="InterPro" id="IPR016040">
    <property type="entry name" value="NAD(P)-bd_dom"/>
</dbReference>
<sequence length="214" mass="23559">MDSVILFGASRGLGFEVARYLCAIGIEVHAMVRKSESVAALEEMGVNVVVGDALDREQIKSLLDLSPDNAVAVSTMGSFQTDIPVDYIGHRLVIDELEQRNIRRFVMVTSLGCGDSWQYLSDKAKAVFGKSVREKSLAESWLATSQLDYTILRPGGLQDGEVTEQGELYTDSEIHGLITRSEVARMIYQLLCDDSTIGKVYACVDPVFTNNINK</sequence>
<dbReference type="Proteomes" id="UP000031278">
    <property type="component" value="Unassembled WGS sequence"/>
</dbReference>
<dbReference type="EMBL" id="JWLZ01000182">
    <property type="protein sequence ID" value="KHT62161.1"/>
    <property type="molecule type" value="Genomic_DNA"/>
</dbReference>
<dbReference type="InterPro" id="IPR036291">
    <property type="entry name" value="NAD(P)-bd_dom_sf"/>
</dbReference>
<organism evidence="2 3">
    <name type="scientific">Photobacterium gaetbulicola</name>
    <dbReference type="NCBI Taxonomy" id="1295392"/>
    <lineage>
        <taxon>Bacteria</taxon>
        <taxon>Pseudomonadati</taxon>
        <taxon>Pseudomonadota</taxon>
        <taxon>Gammaproteobacteria</taxon>
        <taxon>Vibrionales</taxon>
        <taxon>Vibrionaceae</taxon>
        <taxon>Photobacterium</taxon>
    </lineage>
</organism>
<dbReference type="RefSeq" id="WP_039465827.1">
    <property type="nucleotide sequence ID" value="NZ_JWLZ01000182.1"/>
</dbReference>
<dbReference type="PANTHER" id="PTHR15020">
    <property type="entry name" value="FLAVIN REDUCTASE-RELATED"/>
    <property type="match status" value="1"/>
</dbReference>